<dbReference type="EMBL" id="RCMK01000642">
    <property type="protein sequence ID" value="KAG2917907.1"/>
    <property type="molecule type" value="Genomic_DNA"/>
</dbReference>
<comment type="caution">
    <text evidence="1">The sequence shown here is derived from an EMBL/GenBank/DDBJ whole genome shotgun (WGS) entry which is preliminary data.</text>
</comment>
<accession>A0A8T1KIU2</accession>
<dbReference type="AlphaFoldDB" id="A0A8T1KIU2"/>
<gene>
    <name evidence="1" type="ORF">PC117_g17245</name>
</gene>
<evidence type="ECO:0000313" key="2">
    <source>
        <dbReference type="Proteomes" id="UP000736787"/>
    </source>
</evidence>
<organism evidence="1 2">
    <name type="scientific">Phytophthora cactorum</name>
    <dbReference type="NCBI Taxonomy" id="29920"/>
    <lineage>
        <taxon>Eukaryota</taxon>
        <taxon>Sar</taxon>
        <taxon>Stramenopiles</taxon>
        <taxon>Oomycota</taxon>
        <taxon>Peronosporomycetes</taxon>
        <taxon>Peronosporales</taxon>
        <taxon>Peronosporaceae</taxon>
        <taxon>Phytophthora</taxon>
    </lineage>
</organism>
<protein>
    <submittedName>
        <fullName evidence="1">Uncharacterized protein</fullName>
    </submittedName>
</protein>
<evidence type="ECO:0000313" key="1">
    <source>
        <dbReference type="EMBL" id="KAG2917907.1"/>
    </source>
</evidence>
<proteinExistence type="predicted"/>
<name>A0A8T1KIU2_9STRA</name>
<dbReference type="Proteomes" id="UP000736787">
    <property type="component" value="Unassembled WGS sequence"/>
</dbReference>
<sequence length="63" mass="7232">MPNHPPRQLELVYVVINDGTLSILRNTEDKRVCDLSRAIQKYIDDKKPLRPQIGQIMANSSLE</sequence>
<reference evidence="1" key="1">
    <citation type="submission" date="2018-10" db="EMBL/GenBank/DDBJ databases">
        <title>Effector identification in a new, highly contiguous assembly of the strawberry crown rot pathogen Phytophthora cactorum.</title>
        <authorList>
            <person name="Armitage A.D."/>
            <person name="Nellist C.F."/>
            <person name="Bates H."/>
            <person name="Vickerstaff R.J."/>
            <person name="Harrison R.J."/>
        </authorList>
    </citation>
    <scope>NUCLEOTIDE SEQUENCE</scope>
    <source>
        <strain evidence="1">4040</strain>
    </source>
</reference>